<evidence type="ECO:0000313" key="2">
    <source>
        <dbReference type="Proteomes" id="UP000184188"/>
    </source>
</evidence>
<accession>A0A1L9S9S0</accession>
<dbReference type="VEuPathDB" id="FungiDB:ASPZODRAFT_135945"/>
<sequence length="99" mass="11040">MTRHCPCCLSVSTAFSSRLGVSPKSHSDCSVAMSASINRNGVTSCQVTESPMWRTEEADHSEKNDIYHIGEAKLRTCTIVPNVELQEVIRNWLDTNRQS</sequence>
<name>A0A1L9S9S0_9EURO</name>
<dbReference type="GeneID" id="34610407"/>
<dbReference type="AlphaFoldDB" id="A0A1L9S9S0"/>
<dbReference type="Proteomes" id="UP000184188">
    <property type="component" value="Unassembled WGS sequence"/>
</dbReference>
<gene>
    <name evidence="1" type="ORF">ASPZODRAFT_135945</name>
</gene>
<reference evidence="2" key="1">
    <citation type="journal article" date="2017" name="Genome Biol.">
        <title>Comparative genomics reveals high biological diversity and specific adaptations in the industrially and medically important fungal genus Aspergillus.</title>
        <authorList>
            <person name="de Vries R.P."/>
            <person name="Riley R."/>
            <person name="Wiebenga A."/>
            <person name="Aguilar-Osorio G."/>
            <person name="Amillis S."/>
            <person name="Uchima C.A."/>
            <person name="Anderluh G."/>
            <person name="Asadollahi M."/>
            <person name="Askin M."/>
            <person name="Barry K."/>
            <person name="Battaglia E."/>
            <person name="Bayram O."/>
            <person name="Benocci T."/>
            <person name="Braus-Stromeyer S.A."/>
            <person name="Caldana C."/>
            <person name="Canovas D."/>
            <person name="Cerqueira G.C."/>
            <person name="Chen F."/>
            <person name="Chen W."/>
            <person name="Choi C."/>
            <person name="Clum A."/>
            <person name="Dos Santos R.A."/>
            <person name="Damasio A.R."/>
            <person name="Diallinas G."/>
            <person name="Emri T."/>
            <person name="Fekete E."/>
            <person name="Flipphi M."/>
            <person name="Freyberg S."/>
            <person name="Gallo A."/>
            <person name="Gournas C."/>
            <person name="Habgood R."/>
            <person name="Hainaut M."/>
            <person name="Harispe M.L."/>
            <person name="Henrissat B."/>
            <person name="Hilden K.S."/>
            <person name="Hope R."/>
            <person name="Hossain A."/>
            <person name="Karabika E."/>
            <person name="Karaffa L."/>
            <person name="Karanyi Z."/>
            <person name="Krasevec N."/>
            <person name="Kuo A."/>
            <person name="Kusch H."/>
            <person name="LaButti K."/>
            <person name="Lagendijk E.L."/>
            <person name="Lapidus A."/>
            <person name="Levasseur A."/>
            <person name="Lindquist E."/>
            <person name="Lipzen A."/>
            <person name="Logrieco A.F."/>
            <person name="MacCabe A."/>
            <person name="Maekelae M.R."/>
            <person name="Malavazi I."/>
            <person name="Melin P."/>
            <person name="Meyer V."/>
            <person name="Mielnichuk N."/>
            <person name="Miskei M."/>
            <person name="Molnar A.P."/>
            <person name="Mule G."/>
            <person name="Ngan C.Y."/>
            <person name="Orejas M."/>
            <person name="Orosz E."/>
            <person name="Ouedraogo J.P."/>
            <person name="Overkamp K.M."/>
            <person name="Park H.-S."/>
            <person name="Perrone G."/>
            <person name="Piumi F."/>
            <person name="Punt P.J."/>
            <person name="Ram A.F."/>
            <person name="Ramon A."/>
            <person name="Rauscher S."/>
            <person name="Record E."/>
            <person name="Riano-Pachon D.M."/>
            <person name="Robert V."/>
            <person name="Roehrig J."/>
            <person name="Ruller R."/>
            <person name="Salamov A."/>
            <person name="Salih N.S."/>
            <person name="Samson R.A."/>
            <person name="Sandor E."/>
            <person name="Sanguinetti M."/>
            <person name="Schuetze T."/>
            <person name="Sepcic K."/>
            <person name="Shelest E."/>
            <person name="Sherlock G."/>
            <person name="Sophianopoulou V."/>
            <person name="Squina F.M."/>
            <person name="Sun H."/>
            <person name="Susca A."/>
            <person name="Todd R.B."/>
            <person name="Tsang A."/>
            <person name="Unkles S.E."/>
            <person name="van de Wiele N."/>
            <person name="van Rossen-Uffink D."/>
            <person name="Oliveira J.V."/>
            <person name="Vesth T.C."/>
            <person name="Visser J."/>
            <person name="Yu J.-H."/>
            <person name="Zhou M."/>
            <person name="Andersen M.R."/>
            <person name="Archer D.B."/>
            <person name="Baker S.E."/>
            <person name="Benoit I."/>
            <person name="Brakhage A.A."/>
            <person name="Braus G.H."/>
            <person name="Fischer R."/>
            <person name="Frisvad J.C."/>
            <person name="Goldman G.H."/>
            <person name="Houbraken J."/>
            <person name="Oakley B."/>
            <person name="Pocsi I."/>
            <person name="Scazzocchio C."/>
            <person name="Seiboth B."/>
            <person name="vanKuyk P.A."/>
            <person name="Wortman J."/>
            <person name="Dyer P.S."/>
            <person name="Grigoriev I.V."/>
        </authorList>
    </citation>
    <scope>NUCLEOTIDE SEQUENCE [LARGE SCALE GENOMIC DNA]</scope>
    <source>
        <strain evidence="2">CBS 506.65</strain>
    </source>
</reference>
<proteinExistence type="predicted"/>
<organism evidence="1 2">
    <name type="scientific">Penicilliopsis zonata CBS 506.65</name>
    <dbReference type="NCBI Taxonomy" id="1073090"/>
    <lineage>
        <taxon>Eukaryota</taxon>
        <taxon>Fungi</taxon>
        <taxon>Dikarya</taxon>
        <taxon>Ascomycota</taxon>
        <taxon>Pezizomycotina</taxon>
        <taxon>Eurotiomycetes</taxon>
        <taxon>Eurotiomycetidae</taxon>
        <taxon>Eurotiales</taxon>
        <taxon>Aspergillaceae</taxon>
        <taxon>Penicilliopsis</taxon>
    </lineage>
</organism>
<dbReference type="EMBL" id="KV878350">
    <property type="protein sequence ID" value="OJJ43904.1"/>
    <property type="molecule type" value="Genomic_DNA"/>
</dbReference>
<dbReference type="RefSeq" id="XP_022578414.1">
    <property type="nucleotide sequence ID" value="XM_022723942.1"/>
</dbReference>
<keyword evidence="2" id="KW-1185">Reference proteome</keyword>
<evidence type="ECO:0000313" key="1">
    <source>
        <dbReference type="EMBL" id="OJJ43904.1"/>
    </source>
</evidence>
<protein>
    <submittedName>
        <fullName evidence="1">Uncharacterized protein</fullName>
    </submittedName>
</protein>